<dbReference type="RefSeq" id="WP_175275928.1">
    <property type="nucleotide sequence ID" value="NZ_CP054836.1"/>
</dbReference>
<dbReference type="AlphaFoldDB" id="A0A6N1VFP2"/>
<evidence type="ECO:0008006" key="4">
    <source>
        <dbReference type="Google" id="ProtNLM"/>
    </source>
</evidence>
<protein>
    <recommendedName>
        <fullName evidence="4">DUF3551 domain-containing protein</fullName>
    </recommendedName>
</protein>
<reference evidence="2 3" key="1">
    <citation type="submission" date="2020-06" db="EMBL/GenBank/DDBJ databases">
        <title>Oricola thermophila sp. nov. isolated from a tidal sediments.</title>
        <authorList>
            <person name="Kwon K.K."/>
            <person name="Yang S.-H."/>
            <person name="Park M.-J."/>
        </authorList>
    </citation>
    <scope>NUCLEOTIDE SEQUENCE [LARGE SCALE GENOMIC DNA]</scope>
    <source>
        <strain evidence="2 3">MEBiC13590</strain>
    </source>
</reference>
<feature type="chain" id="PRO_5026810939" description="DUF3551 domain-containing protein" evidence="1">
    <location>
        <begin position="30"/>
        <end position="109"/>
    </location>
</feature>
<feature type="signal peptide" evidence="1">
    <location>
        <begin position="1"/>
        <end position="29"/>
    </location>
</feature>
<accession>A0A6N1VFP2</accession>
<dbReference type="Proteomes" id="UP000509367">
    <property type="component" value="Chromosome"/>
</dbReference>
<proteinExistence type="predicted"/>
<evidence type="ECO:0000256" key="1">
    <source>
        <dbReference type="SAM" id="SignalP"/>
    </source>
</evidence>
<keyword evidence="1" id="KW-0732">Signal</keyword>
<dbReference type="EMBL" id="CP054836">
    <property type="protein sequence ID" value="QKV18032.1"/>
    <property type="molecule type" value="Genomic_DNA"/>
</dbReference>
<dbReference type="KEGG" id="orm:HTY61_05920"/>
<evidence type="ECO:0000313" key="2">
    <source>
        <dbReference type="EMBL" id="QKV18032.1"/>
    </source>
</evidence>
<evidence type="ECO:0000313" key="3">
    <source>
        <dbReference type="Proteomes" id="UP000509367"/>
    </source>
</evidence>
<organism evidence="2 3">
    <name type="scientific">Oricola thermophila</name>
    <dbReference type="NCBI Taxonomy" id="2742145"/>
    <lineage>
        <taxon>Bacteria</taxon>
        <taxon>Pseudomonadati</taxon>
        <taxon>Pseudomonadota</taxon>
        <taxon>Alphaproteobacteria</taxon>
        <taxon>Hyphomicrobiales</taxon>
        <taxon>Ahrensiaceae</taxon>
        <taxon>Oricola</taxon>
    </lineage>
</organism>
<keyword evidence="3" id="KW-1185">Reference proteome</keyword>
<name>A0A6N1VFP2_9HYPH</name>
<sequence length="109" mass="12118">MKTDFKIVSGIRRLVVMTLGSISLTAAMAASASANSDHWDRFSCYAYVHDQCYGNGADNCDREGYDWALDQCDGYYPSSAGVKRPKGARTFTATTNLKTKTKIQRSFRK</sequence>
<gene>
    <name evidence="2" type="ORF">HTY61_05920</name>
</gene>